<keyword evidence="2" id="KW-1185">Reference proteome</keyword>
<name>A0A371EKH4_MUCPR</name>
<gene>
    <name evidence="1" type="ORF">CR513_54682</name>
</gene>
<dbReference type="EMBL" id="QJKJ01013396">
    <property type="protein sequence ID" value="RDX66538.1"/>
    <property type="molecule type" value="Genomic_DNA"/>
</dbReference>
<protein>
    <submittedName>
        <fullName evidence="1">Uncharacterized protein</fullName>
    </submittedName>
</protein>
<evidence type="ECO:0000313" key="1">
    <source>
        <dbReference type="EMBL" id="RDX66538.1"/>
    </source>
</evidence>
<accession>A0A371EKH4</accession>
<feature type="non-terminal residue" evidence="1">
    <location>
        <position position="1"/>
    </location>
</feature>
<reference evidence="1" key="1">
    <citation type="submission" date="2018-05" db="EMBL/GenBank/DDBJ databases">
        <title>Draft genome of Mucuna pruriens seed.</title>
        <authorList>
            <person name="Nnadi N.E."/>
            <person name="Vos R."/>
            <person name="Hasami M.H."/>
            <person name="Devisetty U.K."/>
            <person name="Aguiy J.C."/>
        </authorList>
    </citation>
    <scope>NUCLEOTIDE SEQUENCE [LARGE SCALE GENOMIC DNA]</scope>
    <source>
        <strain evidence="1">JCA_2017</strain>
    </source>
</reference>
<organism evidence="1 2">
    <name type="scientific">Mucuna pruriens</name>
    <name type="common">Velvet bean</name>
    <name type="synonym">Dolichos pruriens</name>
    <dbReference type="NCBI Taxonomy" id="157652"/>
    <lineage>
        <taxon>Eukaryota</taxon>
        <taxon>Viridiplantae</taxon>
        <taxon>Streptophyta</taxon>
        <taxon>Embryophyta</taxon>
        <taxon>Tracheophyta</taxon>
        <taxon>Spermatophyta</taxon>
        <taxon>Magnoliopsida</taxon>
        <taxon>eudicotyledons</taxon>
        <taxon>Gunneridae</taxon>
        <taxon>Pentapetalae</taxon>
        <taxon>rosids</taxon>
        <taxon>fabids</taxon>
        <taxon>Fabales</taxon>
        <taxon>Fabaceae</taxon>
        <taxon>Papilionoideae</taxon>
        <taxon>50 kb inversion clade</taxon>
        <taxon>NPAAA clade</taxon>
        <taxon>indigoferoid/millettioid clade</taxon>
        <taxon>Phaseoleae</taxon>
        <taxon>Mucuna</taxon>
    </lineage>
</organism>
<dbReference type="AlphaFoldDB" id="A0A371EKH4"/>
<proteinExistence type="predicted"/>
<sequence length="199" mass="22854">MIKRPQPWILRSKTRLRRLEEGTVAEKRTDIEEGSNTVAGSDVEARTSVQAHDPINHSPTKELQLVTTPWHYSTWGMDILGPFPMITHKVTSTKHPQVYGQAEVANKVILGELWRRRRAKGLWEELFQLHGKLVLPTDRPRPSGRSQGISLYKAGSLPAVGSPHIQFKVQPRDLGKFDLIWQRTRDIRKKKEEWKLTAN</sequence>
<comment type="caution">
    <text evidence="1">The sequence shown here is derived from an EMBL/GenBank/DDBJ whole genome shotgun (WGS) entry which is preliminary data.</text>
</comment>
<evidence type="ECO:0000313" key="2">
    <source>
        <dbReference type="Proteomes" id="UP000257109"/>
    </source>
</evidence>
<dbReference type="Proteomes" id="UP000257109">
    <property type="component" value="Unassembled WGS sequence"/>
</dbReference>